<reference evidence="4" key="1">
    <citation type="submission" date="2016-06" db="UniProtKB">
        <authorList>
            <consortium name="WormBaseParasite"/>
        </authorList>
    </citation>
    <scope>IDENTIFICATION</scope>
</reference>
<accession>A0A183D5Q2</accession>
<keyword evidence="3" id="KW-1185">Reference proteome</keyword>
<dbReference type="WBParaSite" id="GPUH_0000405001-mRNA-1">
    <property type="protein sequence ID" value="GPUH_0000405001-mRNA-1"/>
    <property type="gene ID" value="GPUH_0000405001"/>
</dbReference>
<evidence type="ECO:0000313" key="3">
    <source>
        <dbReference type="Proteomes" id="UP000271098"/>
    </source>
</evidence>
<sequence>MDVDTAVRPTSGEPTSSGEQQSSTATTTAASAPIANEELLQAIRRESPQDASSFHNCNFRVLSQFVAISDIDFKEQSFYNILKCASFADVLLPNEVPGEDFGRVTVNDEDAEYIRKDPLKILSHRAEPNLERLSHDMYDELEDCEGELLINVPESCYLLMDEQKVIRVAIDVKVIKPKHKKR</sequence>
<evidence type="ECO:0000256" key="1">
    <source>
        <dbReference type="SAM" id="MobiDB-lite"/>
    </source>
</evidence>
<feature type="region of interest" description="Disordered" evidence="1">
    <location>
        <begin position="1"/>
        <end position="32"/>
    </location>
</feature>
<organism evidence="4">
    <name type="scientific">Gongylonema pulchrum</name>
    <dbReference type="NCBI Taxonomy" id="637853"/>
    <lineage>
        <taxon>Eukaryota</taxon>
        <taxon>Metazoa</taxon>
        <taxon>Ecdysozoa</taxon>
        <taxon>Nematoda</taxon>
        <taxon>Chromadorea</taxon>
        <taxon>Rhabditida</taxon>
        <taxon>Spirurina</taxon>
        <taxon>Spiruromorpha</taxon>
        <taxon>Spiruroidea</taxon>
        <taxon>Gongylonematidae</taxon>
        <taxon>Gongylonema</taxon>
    </lineage>
</organism>
<gene>
    <name evidence="2" type="ORF">GPUH_LOCUS4044</name>
</gene>
<evidence type="ECO:0000313" key="4">
    <source>
        <dbReference type="WBParaSite" id="GPUH_0000405001-mRNA-1"/>
    </source>
</evidence>
<feature type="compositionally biased region" description="Low complexity" evidence="1">
    <location>
        <begin position="22"/>
        <end position="32"/>
    </location>
</feature>
<evidence type="ECO:0000313" key="2">
    <source>
        <dbReference type="EMBL" id="VDK42115.1"/>
    </source>
</evidence>
<feature type="compositionally biased region" description="Polar residues" evidence="1">
    <location>
        <begin position="12"/>
        <end position="21"/>
    </location>
</feature>
<proteinExistence type="predicted"/>
<reference evidence="2 3" key="2">
    <citation type="submission" date="2018-11" db="EMBL/GenBank/DDBJ databases">
        <authorList>
            <consortium name="Pathogen Informatics"/>
        </authorList>
    </citation>
    <scope>NUCLEOTIDE SEQUENCE [LARGE SCALE GENOMIC DNA]</scope>
</reference>
<name>A0A183D5Q2_9BILA</name>
<dbReference type="Proteomes" id="UP000271098">
    <property type="component" value="Unassembled WGS sequence"/>
</dbReference>
<dbReference type="EMBL" id="UYRT01007333">
    <property type="protein sequence ID" value="VDK42115.1"/>
    <property type="molecule type" value="Genomic_DNA"/>
</dbReference>
<dbReference type="AlphaFoldDB" id="A0A183D5Q2"/>
<protein>
    <submittedName>
        <fullName evidence="4">PIH1_CS domain-containing protein</fullName>
    </submittedName>
</protein>